<evidence type="ECO:0008006" key="3">
    <source>
        <dbReference type="Google" id="ProtNLM"/>
    </source>
</evidence>
<dbReference type="RefSeq" id="XP_069209053.1">
    <property type="nucleotide sequence ID" value="XM_069354411.1"/>
</dbReference>
<gene>
    <name evidence="1" type="ORF">Q8F55_005936</name>
</gene>
<dbReference type="EMBL" id="JBBXJM010000004">
    <property type="protein sequence ID" value="KAL1409109.1"/>
    <property type="molecule type" value="Genomic_DNA"/>
</dbReference>
<keyword evidence="2" id="KW-1185">Reference proteome</keyword>
<reference evidence="1 2" key="1">
    <citation type="submission" date="2023-08" db="EMBL/GenBank/DDBJ databases">
        <title>Annotated Genome Sequence of Vanrija albida AlHP1.</title>
        <authorList>
            <person name="Herzog R."/>
        </authorList>
    </citation>
    <scope>NUCLEOTIDE SEQUENCE [LARGE SCALE GENOMIC DNA]</scope>
    <source>
        <strain evidence="1 2">AlHP1</strain>
    </source>
</reference>
<proteinExistence type="predicted"/>
<sequence length="334" mass="36842">MSASNYYLPPEILADVISYLDPTVDRPTLHSLLCVSSTVNAIALPLLYERLTLNESQLISLVAGACDPQGRLSTSSSNRLGLVQHLALCPPPTPDTMAPVYAAMDGSDGRLLFPSVRTLRIDDPDHWKRDDFVYRAVRKNTWGGPPGLPPRELALFDSPDVCIGGEMYAMDTLEYLPSLSIKNSSLTVHTGDIGAVGGKTSLIQRGWRRLVVYNTESEMLVWTQAPFILLTNPAQGYAQEVMVYVGRHDKNEAHVRERLEADKNYYPYWDPSLAECLLFDDDPPPCHICGRDCKGFWDEADVHEAAEQAAAAAKELGCSEDAATRFLAEDPVNS</sequence>
<protein>
    <recommendedName>
        <fullName evidence="3">F-box domain-containing protein</fullName>
    </recommendedName>
</protein>
<dbReference type="Proteomes" id="UP001565368">
    <property type="component" value="Unassembled WGS sequence"/>
</dbReference>
<comment type="caution">
    <text evidence="1">The sequence shown here is derived from an EMBL/GenBank/DDBJ whole genome shotgun (WGS) entry which is preliminary data.</text>
</comment>
<dbReference type="GeneID" id="95986979"/>
<evidence type="ECO:0000313" key="2">
    <source>
        <dbReference type="Proteomes" id="UP001565368"/>
    </source>
</evidence>
<name>A0ABR3Q2Z5_9TREE</name>
<evidence type="ECO:0000313" key="1">
    <source>
        <dbReference type="EMBL" id="KAL1409109.1"/>
    </source>
</evidence>
<accession>A0ABR3Q2Z5</accession>
<organism evidence="1 2">
    <name type="scientific">Vanrija albida</name>
    <dbReference type="NCBI Taxonomy" id="181172"/>
    <lineage>
        <taxon>Eukaryota</taxon>
        <taxon>Fungi</taxon>
        <taxon>Dikarya</taxon>
        <taxon>Basidiomycota</taxon>
        <taxon>Agaricomycotina</taxon>
        <taxon>Tremellomycetes</taxon>
        <taxon>Trichosporonales</taxon>
        <taxon>Trichosporonaceae</taxon>
        <taxon>Vanrija</taxon>
    </lineage>
</organism>